<protein>
    <submittedName>
        <fullName evidence="1">Uncharacterized protein</fullName>
    </submittedName>
</protein>
<organism evidence="1 2">
    <name type="scientific">Anabaenopsis circularis NIES-21</name>
    <dbReference type="NCBI Taxonomy" id="1085406"/>
    <lineage>
        <taxon>Bacteria</taxon>
        <taxon>Bacillati</taxon>
        <taxon>Cyanobacteriota</taxon>
        <taxon>Cyanophyceae</taxon>
        <taxon>Nostocales</taxon>
        <taxon>Nodulariaceae</taxon>
        <taxon>Anabaenopsis</taxon>
    </lineage>
</organism>
<reference evidence="1 2" key="1">
    <citation type="submission" date="2017-06" db="EMBL/GenBank/DDBJ databases">
        <title>Genome sequencing of cyanobaciteial culture collection at National Institute for Environmental Studies (NIES).</title>
        <authorList>
            <person name="Hirose Y."/>
            <person name="Shimura Y."/>
            <person name="Fujisawa T."/>
            <person name="Nakamura Y."/>
            <person name="Kawachi M."/>
        </authorList>
    </citation>
    <scope>NUCLEOTIDE SEQUENCE [LARGE SCALE GENOMIC DNA]</scope>
    <source>
        <strain evidence="1 2">NIES-21</strain>
    </source>
</reference>
<dbReference type="EMBL" id="AP018174">
    <property type="protein sequence ID" value="BAY16250.1"/>
    <property type="molecule type" value="Genomic_DNA"/>
</dbReference>
<keyword evidence="2" id="KW-1185">Reference proteome</keyword>
<dbReference type="AlphaFoldDB" id="A0A1Z4GFF5"/>
<evidence type="ECO:0000313" key="1">
    <source>
        <dbReference type="EMBL" id="BAY16250.1"/>
    </source>
</evidence>
<name>A0A1Z4GFF5_9CYAN</name>
<dbReference type="Proteomes" id="UP000218287">
    <property type="component" value="Chromosome"/>
</dbReference>
<proteinExistence type="predicted"/>
<sequence>MTRFPYDQFAKDYLQELLQPLGKVETSRKVSAEIREIDVYFAPTSSATTDKI</sequence>
<evidence type="ECO:0000313" key="2">
    <source>
        <dbReference type="Proteomes" id="UP000218287"/>
    </source>
</evidence>
<gene>
    <name evidence="1" type="ORF">NIES21_20740</name>
</gene>
<accession>A0A1Z4GFF5</accession>